<name>A0AC58QK89_CAMBA</name>
<evidence type="ECO:0000313" key="2">
    <source>
        <dbReference type="RefSeq" id="XP_074222696.1"/>
    </source>
</evidence>
<organism evidence="1 2">
    <name type="scientific">Camelus bactrianus</name>
    <name type="common">Bactrian camel</name>
    <dbReference type="NCBI Taxonomy" id="9837"/>
    <lineage>
        <taxon>Eukaryota</taxon>
        <taxon>Metazoa</taxon>
        <taxon>Chordata</taxon>
        <taxon>Craniata</taxon>
        <taxon>Vertebrata</taxon>
        <taxon>Euteleostomi</taxon>
        <taxon>Mammalia</taxon>
        <taxon>Eutheria</taxon>
        <taxon>Laurasiatheria</taxon>
        <taxon>Artiodactyla</taxon>
        <taxon>Tylopoda</taxon>
        <taxon>Camelidae</taxon>
        <taxon>Camelus</taxon>
    </lineage>
</organism>
<dbReference type="Proteomes" id="UP001732780">
    <property type="component" value="Chromosome 6"/>
</dbReference>
<keyword evidence="1" id="KW-1185">Reference proteome</keyword>
<proteinExistence type="predicted"/>
<gene>
    <name evidence="2" type="primary">LOC141578037</name>
</gene>
<dbReference type="RefSeq" id="XP_074222696.1">
    <property type="nucleotide sequence ID" value="XM_074366595.1"/>
</dbReference>
<accession>A0AC58QK89</accession>
<protein>
    <submittedName>
        <fullName evidence="2">Uncharacterized protein LOC141578037</fullName>
    </submittedName>
</protein>
<sequence length="426" mass="46044">MVRGPFEWYFRAPELARGCTCPRRPVPRREAGWSPRCRLTGFHLPPPVTSTKSVFSLRLTSDFAVSAHEFKVYYKELQSSSCGNPGVPPKGVLYGTRFDVGDKIRYSCVTGYILDGHPQLNCIANSVNTASWDFPVPICKGDRGSSPAAAAERVPLRVPRQSQRQGQGRDADILPGRQDRRKRLPNQVHELRAENVSLWKRWLPEQTGHGPPPSAPCGQPLSQSRDGGSAGLGVHPLFPRSALAPWSSWEGGLVEPRQATGDTGHKCSGLQGPQAPAGTSPGSRAGPGASGQAGEESLSRHGPKQLGSDSSEGTALAARTPRLSWRLPVPSSPRCQREVGRVSTGHRDLQNIHQGCRLRGEPWRSDWQVDRGTHLECAPRWVSISPAVSLGAAPALGSGLQSPEWESGLSQLGQSWTDLDGQLGEN</sequence>
<evidence type="ECO:0000313" key="1">
    <source>
        <dbReference type="Proteomes" id="UP001732780"/>
    </source>
</evidence>
<reference evidence="2" key="1">
    <citation type="submission" date="2025-08" db="UniProtKB">
        <authorList>
            <consortium name="RefSeq"/>
        </authorList>
    </citation>
    <scope>IDENTIFICATION</scope>
    <source>
        <tissue evidence="2">Blood</tissue>
    </source>
</reference>